<comment type="caution">
    <text evidence="2">The sequence shown here is derived from an EMBL/GenBank/DDBJ whole genome shotgun (WGS) entry which is preliminary data.</text>
</comment>
<dbReference type="RefSeq" id="WP_249238219.1">
    <property type="nucleotide sequence ID" value="NZ_CP094473.1"/>
</dbReference>
<dbReference type="Proteomes" id="UP001263246">
    <property type="component" value="Unassembled WGS sequence"/>
</dbReference>
<name>A0ABU3TXA0_9FIRM</name>
<evidence type="ECO:0000259" key="1">
    <source>
        <dbReference type="Pfam" id="PF08878"/>
    </source>
</evidence>
<organism evidence="2 3">
    <name type="scientific">Faecalibacterium wellingii</name>
    <dbReference type="NCBI Taxonomy" id="2929491"/>
    <lineage>
        <taxon>Bacteria</taxon>
        <taxon>Bacillati</taxon>
        <taxon>Bacillota</taxon>
        <taxon>Clostridia</taxon>
        <taxon>Eubacteriales</taxon>
        <taxon>Oscillospiraceae</taxon>
        <taxon>Faecalibacterium</taxon>
    </lineage>
</organism>
<protein>
    <submittedName>
        <fullName evidence="2">Hachiman antiphage defense system protein HamA</fullName>
    </submittedName>
</protein>
<proteinExistence type="predicted"/>
<reference evidence="2 3" key="1">
    <citation type="submission" date="2023-10" db="EMBL/GenBank/DDBJ databases">
        <title>Host Genetic Regulation of Human Gut Microbial Structural Variation.</title>
        <authorList>
            <person name="Harmsen H.J.M."/>
        </authorList>
    </citation>
    <scope>NUCLEOTIDE SEQUENCE [LARGE SCALE GENOMIC DNA]</scope>
    <source>
        <strain evidence="2 3">HTF-F</strain>
    </source>
</reference>
<feature type="domain" description="Anti-bacteriophage protein A/HamA C-terminal" evidence="1">
    <location>
        <begin position="4"/>
        <end position="252"/>
    </location>
</feature>
<dbReference type="EMBL" id="JAWHPR010000001">
    <property type="protein sequence ID" value="MDU8687699.1"/>
    <property type="molecule type" value="Genomic_DNA"/>
</dbReference>
<evidence type="ECO:0000313" key="2">
    <source>
        <dbReference type="EMBL" id="MDU8687699.1"/>
    </source>
</evidence>
<gene>
    <name evidence="2" type="ORF">RX402_02875</name>
</gene>
<accession>A0ABU3TXA0</accession>
<sequence>MTFEDGVALKCYKLSYETDEAVFDDWALHIRKHYVEDDELTDDSVATGLSIEDYLREYIIPQRQETFGPTARSNDISEILFADLFEFVLNYEVPRCKQYNRSGKNESEHGTDIIAYKFHSKEKTPAKEDELIAIEVKARLSSKEICKTIQEAATDSKKDEHRVAHTLNYYRKKLRNMGKFDESNCVERFQKKTESPYKISYVGAAISSQPEIENKVIAGIKGNDLQLKVNQSIFYVHGADLMNLAHQIFERCTK</sequence>
<dbReference type="Pfam" id="PF08878">
    <property type="entry name" value="HamA"/>
    <property type="match status" value="1"/>
</dbReference>
<evidence type="ECO:0000313" key="3">
    <source>
        <dbReference type="Proteomes" id="UP001263246"/>
    </source>
</evidence>
<keyword evidence="3" id="KW-1185">Reference proteome</keyword>
<dbReference type="InterPro" id="IPR014976">
    <property type="entry name" value="AbpA_HamA_C"/>
</dbReference>